<evidence type="ECO:0000259" key="2">
    <source>
        <dbReference type="Pfam" id="PF14501"/>
    </source>
</evidence>
<comment type="caution">
    <text evidence="3">The sequence shown here is derived from an EMBL/GenBank/DDBJ whole genome shotgun (WGS) entry which is preliminary data.</text>
</comment>
<dbReference type="EMBL" id="AQFT01000146">
    <property type="protein sequence ID" value="EMZ20398.1"/>
    <property type="molecule type" value="Genomic_DNA"/>
</dbReference>
<dbReference type="Gene3D" id="3.30.565.10">
    <property type="entry name" value="Histidine kinase-like ATPase, C-terminal domain"/>
    <property type="match status" value="1"/>
</dbReference>
<sequence>MRMLEWIMGILGIPQYLFEGYCIQFFFGRFAEPKLCRRKKAQWAAGIVWIAIRIISGWLFRETDSVTLVLGLIFTTAVLFVFCVGWYKGNILLKIFLVIQFIALRELAFWTGYSFLYIGNELIDVLVREAGNSMALAGYLPAAAGVLACLSVALVEIIEGILLLASIRKIAGSYHCREKGRMDKEVVFYLLPAVAGVLVSVLVRLLLIAVTDGVPVLLYERHPALYLIIPMTALVLLGAVVFSFRIYQNMAALQEERAEKIILENQITQMQGSMVEMEHLYDGIRSVKHDMKNHMAVLQNLIRKKYSGEDEEIRQYFEGMYQSVEQLDNRVHTGNAVSDAVVGSKFRYAGKKIKGIKLDAKGFMLSDAVTIKAYDMGIILNNGLDNAIEACIRMREKQPDAGAYITIRSFKAKNMYFIEIENSFDGSALSRKDSGLPISTKEDKEVHGIGLKNIRKCAVKYGGDLDCIVKGNKFTLSVMVKS</sequence>
<feature type="transmembrane region" description="Helical" evidence="1">
    <location>
        <begin position="223"/>
        <end position="247"/>
    </location>
</feature>
<evidence type="ECO:0000313" key="4">
    <source>
        <dbReference type="Proteomes" id="UP000012589"/>
    </source>
</evidence>
<evidence type="ECO:0000313" key="3">
    <source>
        <dbReference type="EMBL" id="EMZ20398.1"/>
    </source>
</evidence>
<protein>
    <recommendedName>
        <fullName evidence="2">Sensor histidine kinase NatK-like C-terminal domain-containing protein</fullName>
    </recommendedName>
</protein>
<keyword evidence="1" id="KW-0812">Transmembrane</keyword>
<dbReference type="PANTHER" id="PTHR40448">
    <property type="entry name" value="TWO-COMPONENT SENSOR HISTIDINE KINASE"/>
    <property type="match status" value="1"/>
</dbReference>
<evidence type="ECO:0000256" key="1">
    <source>
        <dbReference type="SAM" id="Phobius"/>
    </source>
</evidence>
<dbReference type="InterPro" id="IPR036890">
    <property type="entry name" value="HATPase_C_sf"/>
</dbReference>
<dbReference type="AlphaFoldDB" id="N2A1S8"/>
<reference evidence="3 4" key="1">
    <citation type="journal article" date="2014" name="Genome Announc.">
        <title>Draft genome sequences of the altered schaedler flora, a defined bacterial community from gnotobiotic mice.</title>
        <authorList>
            <person name="Wannemuehler M.J."/>
            <person name="Overstreet A.M."/>
            <person name="Ward D.V."/>
            <person name="Phillips G.J."/>
        </authorList>
    </citation>
    <scope>NUCLEOTIDE SEQUENCE [LARGE SCALE GENOMIC DNA]</scope>
    <source>
        <strain evidence="3 4">ASF492</strain>
    </source>
</reference>
<gene>
    <name evidence="3" type="ORF">C823_04998</name>
</gene>
<dbReference type="Proteomes" id="UP000012589">
    <property type="component" value="Unassembled WGS sequence"/>
</dbReference>
<proteinExistence type="predicted"/>
<keyword evidence="1" id="KW-1133">Transmembrane helix</keyword>
<feature type="transmembrane region" description="Helical" evidence="1">
    <location>
        <begin position="138"/>
        <end position="165"/>
    </location>
</feature>
<organism evidence="3 4">
    <name type="scientific">Eubacterium plexicaudatum ASF492</name>
    <dbReference type="NCBI Taxonomy" id="1235802"/>
    <lineage>
        <taxon>Bacteria</taxon>
        <taxon>Bacillati</taxon>
        <taxon>Bacillota</taxon>
        <taxon>Clostridia</taxon>
        <taxon>Eubacteriales</taxon>
        <taxon>Eubacteriaceae</taxon>
        <taxon>Eubacterium</taxon>
    </lineage>
</organism>
<feature type="transmembrane region" description="Helical" evidence="1">
    <location>
        <begin position="66"/>
        <end position="88"/>
    </location>
</feature>
<keyword evidence="4" id="KW-1185">Reference proteome</keyword>
<dbReference type="Pfam" id="PF14501">
    <property type="entry name" value="HATPase_c_5"/>
    <property type="match status" value="1"/>
</dbReference>
<feature type="domain" description="Sensor histidine kinase NatK-like C-terminal" evidence="2">
    <location>
        <begin position="372"/>
        <end position="480"/>
    </location>
</feature>
<dbReference type="eggNOG" id="COG3290">
    <property type="taxonomic scope" value="Bacteria"/>
</dbReference>
<feature type="transmembrane region" description="Helical" evidence="1">
    <location>
        <begin position="95"/>
        <end position="118"/>
    </location>
</feature>
<feature type="transmembrane region" description="Helical" evidence="1">
    <location>
        <begin position="6"/>
        <end position="31"/>
    </location>
</feature>
<dbReference type="PANTHER" id="PTHR40448:SF1">
    <property type="entry name" value="TWO-COMPONENT SENSOR HISTIDINE KINASE"/>
    <property type="match status" value="1"/>
</dbReference>
<dbReference type="STRING" id="1235802.C823_04998"/>
<keyword evidence="1" id="KW-0472">Membrane</keyword>
<dbReference type="GO" id="GO:0042802">
    <property type="term" value="F:identical protein binding"/>
    <property type="evidence" value="ECO:0007669"/>
    <property type="project" value="TreeGrafter"/>
</dbReference>
<dbReference type="OrthoDB" id="1776661at2"/>
<dbReference type="CDD" id="cd16935">
    <property type="entry name" value="HATPase_AgrC-ComD-like"/>
    <property type="match status" value="1"/>
</dbReference>
<dbReference type="InterPro" id="IPR032834">
    <property type="entry name" value="NatK-like_C"/>
</dbReference>
<feature type="transmembrane region" description="Helical" evidence="1">
    <location>
        <begin position="43"/>
        <end position="60"/>
    </location>
</feature>
<dbReference type="SUPFAM" id="SSF55874">
    <property type="entry name" value="ATPase domain of HSP90 chaperone/DNA topoisomerase II/histidine kinase"/>
    <property type="match status" value="1"/>
</dbReference>
<dbReference type="HOGENOM" id="CLU_020211_2_1_9"/>
<feature type="transmembrane region" description="Helical" evidence="1">
    <location>
        <begin position="186"/>
        <end position="211"/>
    </location>
</feature>
<dbReference type="PATRIC" id="fig|1235802.3.peg.5264"/>
<accession>N2A1S8</accession>
<name>N2A1S8_9FIRM</name>